<organism evidence="1 2">
    <name type="scientific">Aspergillus novoparasiticus</name>
    <dbReference type="NCBI Taxonomy" id="986946"/>
    <lineage>
        <taxon>Eukaryota</taxon>
        <taxon>Fungi</taxon>
        <taxon>Dikarya</taxon>
        <taxon>Ascomycota</taxon>
        <taxon>Pezizomycotina</taxon>
        <taxon>Eurotiomycetes</taxon>
        <taxon>Eurotiomycetidae</taxon>
        <taxon>Eurotiales</taxon>
        <taxon>Aspergillaceae</taxon>
        <taxon>Aspergillus</taxon>
        <taxon>Aspergillus subgen. Circumdati</taxon>
    </lineage>
</organism>
<name>A0A5N6EW11_9EURO</name>
<accession>A0A5N6EW11</accession>
<gene>
    <name evidence="1" type="ORF">BDV33DRAFT_170922</name>
</gene>
<reference evidence="1 2" key="1">
    <citation type="submission" date="2019-04" db="EMBL/GenBank/DDBJ databases">
        <title>Fungal friends and foes A comparative genomics study of 23 Aspergillus species from section Flavi.</title>
        <authorList>
            <consortium name="DOE Joint Genome Institute"/>
            <person name="Kjaerbolling I."/>
            <person name="Vesth T.C."/>
            <person name="Frisvad J.C."/>
            <person name="Nybo J.L."/>
            <person name="Theobald S."/>
            <person name="Kildgaard S."/>
            <person name="Petersen T.I."/>
            <person name="Kuo A."/>
            <person name="Sato A."/>
            <person name="Lyhne E.K."/>
            <person name="Kogle M.E."/>
            <person name="Wiebenga A."/>
            <person name="Kun R.S."/>
            <person name="Lubbers R.J."/>
            <person name="Makela M.R."/>
            <person name="Barry K."/>
            <person name="Chovatia M."/>
            <person name="Clum A."/>
            <person name="Daum C."/>
            <person name="Haridas S."/>
            <person name="He G."/>
            <person name="LaButti K."/>
            <person name="Lipzen A."/>
            <person name="Mondo S."/>
            <person name="Pangilinan J."/>
            <person name="Riley R."/>
            <person name="Salamov A."/>
            <person name="Simmons B.A."/>
            <person name="Magnuson J.K."/>
            <person name="Henrissat B."/>
            <person name="Mortensen U.H."/>
            <person name="Larsen T.O."/>
            <person name="De vries R.P."/>
            <person name="Grigoriev I.V."/>
            <person name="Machida M."/>
            <person name="Baker S.E."/>
            <person name="Andersen M.R."/>
        </authorList>
    </citation>
    <scope>NUCLEOTIDE SEQUENCE [LARGE SCALE GENOMIC DNA]</scope>
    <source>
        <strain evidence="1 2">CBS 126849</strain>
    </source>
</reference>
<dbReference type="Proteomes" id="UP000326799">
    <property type="component" value="Unassembled WGS sequence"/>
</dbReference>
<dbReference type="EMBL" id="ML733422">
    <property type="protein sequence ID" value="KAB8221235.1"/>
    <property type="molecule type" value="Genomic_DNA"/>
</dbReference>
<sequence length="52" mass="5978">MKHVCNLLSRSGLGHHWYCSAMSIKLSWNSMRAWNQPRYLGARVCGLSTKIK</sequence>
<evidence type="ECO:0000313" key="1">
    <source>
        <dbReference type="EMBL" id="KAB8221235.1"/>
    </source>
</evidence>
<evidence type="ECO:0000313" key="2">
    <source>
        <dbReference type="Proteomes" id="UP000326799"/>
    </source>
</evidence>
<dbReference type="AlphaFoldDB" id="A0A5N6EW11"/>
<keyword evidence="2" id="KW-1185">Reference proteome</keyword>
<proteinExistence type="predicted"/>
<protein>
    <submittedName>
        <fullName evidence="1">Uncharacterized protein</fullName>
    </submittedName>
</protein>